<gene>
    <name evidence="3" type="ORF">SVTN_04250</name>
</gene>
<dbReference type="EMBL" id="CP010407">
    <property type="protein sequence ID" value="AJF69536.1"/>
    <property type="molecule type" value="Genomic_DNA"/>
</dbReference>
<accession>A0A0B5IAG3</accession>
<dbReference type="AlphaFoldDB" id="A0A0B5IAG3"/>
<dbReference type="KEGG" id="svt:SVTN_04250"/>
<feature type="transmembrane region" description="Helical" evidence="2">
    <location>
        <begin position="53"/>
        <end position="73"/>
    </location>
</feature>
<proteinExistence type="predicted"/>
<name>A0A0B5IAG3_9ACTN</name>
<evidence type="ECO:0000256" key="2">
    <source>
        <dbReference type="SAM" id="Phobius"/>
    </source>
</evidence>
<organism evidence="3 4">
    <name type="scientific">Streptomyces vietnamensis</name>
    <dbReference type="NCBI Taxonomy" id="362257"/>
    <lineage>
        <taxon>Bacteria</taxon>
        <taxon>Bacillati</taxon>
        <taxon>Actinomycetota</taxon>
        <taxon>Actinomycetes</taxon>
        <taxon>Kitasatosporales</taxon>
        <taxon>Streptomycetaceae</taxon>
        <taxon>Streptomyces</taxon>
    </lineage>
</organism>
<dbReference type="HOGENOM" id="CLU_2002687_0_0_11"/>
<keyword evidence="2" id="KW-1133">Transmembrane helix</keyword>
<feature type="region of interest" description="Disordered" evidence="1">
    <location>
        <begin position="22"/>
        <end position="46"/>
    </location>
</feature>
<keyword evidence="4" id="KW-1185">Reference proteome</keyword>
<sequence>MTTLNIAKPPEDAKAPVIAPSVGSAPSVASAPSAASAPPPAPNFASKSVPRHLARGVIGFGLIIGSIALVPVAGPAALLAAPLALVAFRGCPTCWMVGLAQTVSRGRLERRCVDGVCTLTKAQPEAKTH</sequence>
<evidence type="ECO:0000313" key="4">
    <source>
        <dbReference type="Proteomes" id="UP000031774"/>
    </source>
</evidence>
<dbReference type="Proteomes" id="UP000031774">
    <property type="component" value="Chromosome"/>
</dbReference>
<protein>
    <submittedName>
        <fullName evidence="3">Uncharacterized protein</fullName>
    </submittedName>
</protein>
<evidence type="ECO:0000313" key="3">
    <source>
        <dbReference type="EMBL" id="AJF69536.1"/>
    </source>
</evidence>
<evidence type="ECO:0000256" key="1">
    <source>
        <dbReference type="SAM" id="MobiDB-lite"/>
    </source>
</evidence>
<keyword evidence="2" id="KW-0812">Transmembrane</keyword>
<reference evidence="3 4" key="1">
    <citation type="submission" date="2014-12" db="EMBL/GenBank/DDBJ databases">
        <title>Complete genome sequence of Streptomyces vietnamensis strain GIMV4.0001, a genetic manipulable producer of the benzoisochromanequinone antibiotic granaticin.</title>
        <authorList>
            <person name="Deng M.R."/>
            <person name="Guo J."/>
            <person name="Ma L.Y."/>
            <person name="Feng G.D."/>
            <person name="Mo C.Y."/>
            <person name="Zhu H.H."/>
        </authorList>
    </citation>
    <scope>NUCLEOTIDE SEQUENCE [LARGE SCALE GENOMIC DNA]</scope>
    <source>
        <strain evidence="4">GIMV4.0001</strain>
    </source>
</reference>
<keyword evidence="2" id="KW-0472">Membrane</keyword>
<feature type="compositionally biased region" description="Low complexity" evidence="1">
    <location>
        <begin position="22"/>
        <end position="36"/>
    </location>
</feature>